<organism evidence="1 2">
    <name type="scientific">Leifsonia tongyongensis</name>
    <dbReference type="NCBI Taxonomy" id="1268043"/>
    <lineage>
        <taxon>Bacteria</taxon>
        <taxon>Bacillati</taxon>
        <taxon>Actinomycetota</taxon>
        <taxon>Actinomycetes</taxon>
        <taxon>Micrococcales</taxon>
        <taxon>Microbacteriaceae</taxon>
        <taxon>Leifsonia</taxon>
    </lineage>
</organism>
<proteinExistence type="predicted"/>
<keyword evidence="2" id="KW-1185">Reference proteome</keyword>
<evidence type="ECO:0000313" key="2">
    <source>
        <dbReference type="Proteomes" id="UP000474967"/>
    </source>
</evidence>
<reference evidence="1 2" key="1">
    <citation type="journal article" date="2014" name="J. Microbiol.">
        <title>Diaminobutyricibacter tongyongensis gen. nov., sp. nov. and Homoserinibacter gongjuensis gen. nov., sp. nov. belong to the family Microbacteriaceae.</title>
        <authorList>
            <person name="Kim S.J."/>
            <person name="Ahn J.H."/>
            <person name="Weon H.Y."/>
            <person name="Hamada M."/>
            <person name="Suzuki K."/>
            <person name="Kwon S.W."/>
        </authorList>
    </citation>
    <scope>NUCLEOTIDE SEQUENCE [LARGE SCALE GENOMIC DNA]</scope>
    <source>
        <strain evidence="1 2">NBRC 108724</strain>
    </source>
</reference>
<accession>A0A6L9XVN6</accession>
<comment type="caution">
    <text evidence="1">The sequence shown here is derived from an EMBL/GenBank/DDBJ whole genome shotgun (WGS) entry which is preliminary data.</text>
</comment>
<dbReference type="AlphaFoldDB" id="A0A6L9XVN6"/>
<dbReference type="EMBL" id="JAAGWY010000001">
    <property type="protein sequence ID" value="NEN05315.1"/>
    <property type="molecule type" value="Genomic_DNA"/>
</dbReference>
<dbReference type="Proteomes" id="UP000474967">
    <property type="component" value="Unassembled WGS sequence"/>
</dbReference>
<protein>
    <submittedName>
        <fullName evidence="1">Uncharacterized protein</fullName>
    </submittedName>
</protein>
<gene>
    <name evidence="1" type="ORF">G3T36_05470</name>
</gene>
<sequence>MSTEPALAQMIFNITNNIFGDGTNIAAGTHIGQRSVVQRGDLESLRAEATRLGLQSVDSDEYVEIVKSESDLHGSRLSNFLDRVRTGSIHLGTGIAVDVVAGALIEAAKQFLGLS</sequence>
<name>A0A6L9XVN6_9MICO</name>
<dbReference type="RefSeq" id="WP_163288544.1">
    <property type="nucleotide sequence ID" value="NZ_JAAGWY010000001.1"/>
</dbReference>
<evidence type="ECO:0000313" key="1">
    <source>
        <dbReference type="EMBL" id="NEN05315.1"/>
    </source>
</evidence>